<organism evidence="1 2">
    <name type="scientific">Acidilobus saccharovorans (strain DSM 16705 / JCM 18335 / VKM B-2471 / 345-15)</name>
    <dbReference type="NCBI Taxonomy" id="666510"/>
    <lineage>
        <taxon>Archaea</taxon>
        <taxon>Thermoproteota</taxon>
        <taxon>Thermoprotei</taxon>
        <taxon>Acidilobales</taxon>
        <taxon>Acidilobaceae</taxon>
        <taxon>Acidilobus</taxon>
    </lineage>
</organism>
<sequence length="154" mass="17195">MKRVLRGDPFEGDDLEPTPGASSLCLEELFTSLSRDDVYELFSQLVSSEVNYVDVLVHSDDNREIYARCFVSLTCLEVLKVVVRLCENEARLDAINLPEVDAASLEGDCVELISRPDPPIKIRNLLRKLGVGEPSEVQGYRLLKDDQVGDPTEV</sequence>
<dbReference type="KEGG" id="asc:ASAC_1070"/>
<accession>D9Q2D7</accession>
<dbReference type="InParanoid" id="D9Q2D7"/>
<evidence type="ECO:0000313" key="2">
    <source>
        <dbReference type="Proteomes" id="UP000000346"/>
    </source>
</evidence>
<dbReference type="EMBL" id="CP001742">
    <property type="protein sequence ID" value="ADL19475.1"/>
    <property type="molecule type" value="Genomic_DNA"/>
</dbReference>
<dbReference type="HOGENOM" id="CLU_1700176_0_0_2"/>
<dbReference type="AlphaFoldDB" id="D9Q2D7"/>
<keyword evidence="2" id="KW-1185">Reference proteome</keyword>
<evidence type="ECO:0000313" key="1">
    <source>
        <dbReference type="EMBL" id="ADL19475.1"/>
    </source>
</evidence>
<dbReference type="RefSeq" id="WP_013266987.1">
    <property type="nucleotide sequence ID" value="NC_014374.1"/>
</dbReference>
<dbReference type="STRING" id="666510.ASAC_1070"/>
<proteinExistence type="predicted"/>
<reference evidence="1 2" key="1">
    <citation type="journal article" date="2010" name="Appl. Environ. Microbiol.">
        <title>The genome sequence of the crenarchaeon Acidilobus saccharovorans supports a new order, Acidilobales, and suggests an important ecological role in terrestrial acidic hot springs.</title>
        <authorList>
            <person name="Mardanov A.V."/>
            <person name="Svetlitchnyi V.A."/>
            <person name="Beletsky A.V."/>
            <person name="Prokofeva M.I."/>
            <person name="Bonch-Osmolovskaya E.A."/>
            <person name="Ravin N.V."/>
            <person name="Skryabin K.G."/>
        </authorList>
    </citation>
    <scope>NUCLEOTIDE SEQUENCE [LARGE SCALE GENOMIC DNA]</scope>
    <source>
        <strain evidence="2">DSM 16705 / JCM 18335 / VKM B-2471 / 345-15</strain>
    </source>
</reference>
<gene>
    <name evidence="1" type="ordered locus">ASAC_1070</name>
</gene>
<name>D9Q2D7_ACIS3</name>
<dbReference type="Proteomes" id="UP000000346">
    <property type="component" value="Chromosome"/>
</dbReference>
<protein>
    <submittedName>
        <fullName evidence="1">Uncharacterized protein</fullName>
    </submittedName>
</protein>
<dbReference type="GeneID" id="9499317"/>
<dbReference type="OrthoDB" id="376680at2157"/>
<dbReference type="eggNOG" id="arCOG11637">
    <property type="taxonomic scope" value="Archaea"/>
</dbReference>